<sequence length="211" mass="23707">MLNIWRKKVKRVVSMKIVQEVSLISVGSFAESNDWSIIRTEIRDAISLIVHPPGTSSFTINPKKHGNGVKPIKEACMIALRDKFGWKLETSVNYATKSPGKVDATKVMDNYLFALEWETGNISSSHRAVNKMVLGLLRGVFLGTALVLPSRKIYPYLTDRIGNYEELEPYFDVWRAVQIQDGFLAIFVIEYDNLDGNVPTITKGTDGRALI</sequence>
<dbReference type="REBASE" id="58137">
    <property type="entry name" value="Cst7417ORF1014P"/>
</dbReference>
<dbReference type="CDD" id="cd00942">
    <property type="entry name" value="BamHI-like"/>
    <property type="match status" value="1"/>
</dbReference>
<accession>K9WUX4</accession>
<evidence type="ECO:0000313" key="1">
    <source>
        <dbReference type="EMBL" id="AFZ23332.1"/>
    </source>
</evidence>
<dbReference type="Proteomes" id="UP000010475">
    <property type="component" value="Chromosome"/>
</dbReference>
<dbReference type="GO" id="GO:0009307">
    <property type="term" value="P:DNA restriction-modification system"/>
    <property type="evidence" value="ECO:0007669"/>
    <property type="project" value="InterPro"/>
</dbReference>
<keyword evidence="2" id="KW-1185">Reference proteome</keyword>
<reference evidence="1" key="1">
    <citation type="submission" date="2012-06" db="EMBL/GenBank/DDBJ databases">
        <title>Finished chromosome of genome of Cylindrospermum stagnale PCC 7417.</title>
        <authorList>
            <consortium name="US DOE Joint Genome Institute"/>
            <person name="Gugger M."/>
            <person name="Coursin T."/>
            <person name="Rippka R."/>
            <person name="Tandeau De Marsac N."/>
            <person name="Huntemann M."/>
            <person name="Wei C.-L."/>
            <person name="Han J."/>
            <person name="Detter J.C."/>
            <person name="Han C."/>
            <person name="Tapia R."/>
            <person name="Chen A."/>
            <person name="Kyrpides N."/>
            <person name="Mavromatis K."/>
            <person name="Markowitz V."/>
            <person name="Szeto E."/>
            <person name="Ivanova N."/>
            <person name="Pagani I."/>
            <person name="Pati A."/>
            <person name="Goodwin L."/>
            <person name="Nordberg H.P."/>
            <person name="Cantor M.N."/>
            <person name="Hua S.X."/>
            <person name="Woyke T."/>
            <person name="Kerfeld C.A."/>
        </authorList>
    </citation>
    <scope>NUCLEOTIDE SEQUENCE [LARGE SCALE GENOMIC DNA]</scope>
    <source>
        <strain evidence="1">PCC 7417</strain>
    </source>
</reference>
<protein>
    <submittedName>
        <fullName evidence="1">Restriction endonuclease BamHI</fullName>
    </submittedName>
</protein>
<dbReference type="InterPro" id="IPR011335">
    <property type="entry name" value="Restrct_endonuc-II-like"/>
</dbReference>
<dbReference type="AlphaFoldDB" id="K9WUX4"/>
<dbReference type="EMBL" id="CP003642">
    <property type="protein sequence ID" value="AFZ23332.1"/>
    <property type="molecule type" value="Genomic_DNA"/>
</dbReference>
<proteinExistence type="predicted"/>
<dbReference type="GO" id="GO:0000287">
    <property type="term" value="F:magnesium ion binding"/>
    <property type="evidence" value="ECO:0007669"/>
    <property type="project" value="InterPro"/>
</dbReference>
<keyword evidence="1" id="KW-0378">Hydrolase</keyword>
<dbReference type="eggNOG" id="ENOG502Z7UV">
    <property type="taxonomic scope" value="Bacteria"/>
</dbReference>
<dbReference type="Pfam" id="PF02923">
    <property type="entry name" value="BamHI"/>
    <property type="match status" value="1"/>
</dbReference>
<dbReference type="GO" id="GO:0003677">
    <property type="term" value="F:DNA binding"/>
    <property type="evidence" value="ECO:0007669"/>
    <property type="project" value="InterPro"/>
</dbReference>
<dbReference type="PATRIC" id="fig|56107.3.peg.1149"/>
<keyword evidence="1" id="KW-0255">Endonuclease</keyword>
<name>K9WUX4_9NOST</name>
<organism evidence="1 2">
    <name type="scientific">Cylindrospermum stagnale PCC 7417</name>
    <dbReference type="NCBI Taxonomy" id="56107"/>
    <lineage>
        <taxon>Bacteria</taxon>
        <taxon>Bacillati</taxon>
        <taxon>Cyanobacteriota</taxon>
        <taxon>Cyanophyceae</taxon>
        <taxon>Nostocales</taxon>
        <taxon>Nostocaceae</taxon>
        <taxon>Cylindrospermum</taxon>
    </lineage>
</organism>
<dbReference type="InterPro" id="IPR004194">
    <property type="entry name" value="Restrct_endonuc_II_BamHI"/>
</dbReference>
<evidence type="ECO:0000313" key="2">
    <source>
        <dbReference type="Proteomes" id="UP000010475"/>
    </source>
</evidence>
<dbReference type="GO" id="GO:0009036">
    <property type="term" value="F:type II site-specific deoxyribonuclease activity"/>
    <property type="evidence" value="ECO:0007669"/>
    <property type="project" value="InterPro"/>
</dbReference>
<keyword evidence="1" id="KW-0540">Nuclease</keyword>
<gene>
    <name evidence="1" type="ORF">Cylst_1013</name>
</gene>
<dbReference type="HOGENOM" id="CLU_085282_0_0_3"/>
<dbReference type="KEGG" id="csg:Cylst_1013"/>
<dbReference type="Gene3D" id="3.40.91.20">
    <property type="match status" value="1"/>
</dbReference>
<dbReference type="InterPro" id="IPR011338">
    <property type="entry name" value="BamHI/BglII/BstY"/>
</dbReference>
<dbReference type="SUPFAM" id="SSF52980">
    <property type="entry name" value="Restriction endonuclease-like"/>
    <property type="match status" value="1"/>
</dbReference>
<dbReference type="RefSeq" id="WP_015206588.1">
    <property type="nucleotide sequence ID" value="NC_019757.1"/>
</dbReference>